<evidence type="ECO:0000313" key="2">
    <source>
        <dbReference type="Proteomes" id="UP000470404"/>
    </source>
</evidence>
<proteinExistence type="predicted"/>
<comment type="caution">
    <text evidence="1">The sequence shown here is derived from an EMBL/GenBank/DDBJ whole genome shotgun (WGS) entry which is preliminary data.</text>
</comment>
<evidence type="ECO:0000313" key="1">
    <source>
        <dbReference type="EMBL" id="NEC57234.1"/>
    </source>
</evidence>
<keyword evidence="2" id="KW-1185">Reference proteome</keyword>
<gene>
    <name evidence="1" type="ORF">G3I59_16965</name>
</gene>
<reference evidence="1 2" key="1">
    <citation type="submission" date="2020-01" db="EMBL/GenBank/DDBJ databases">
        <title>Insect and environment-associated Actinomycetes.</title>
        <authorList>
            <person name="Currrie C."/>
            <person name="Chevrette M."/>
            <person name="Carlson C."/>
            <person name="Stubbendieck R."/>
            <person name="Wendt-Pienkowski E."/>
        </authorList>
    </citation>
    <scope>NUCLEOTIDE SEQUENCE [LARGE SCALE GENOMIC DNA]</scope>
    <source>
        <strain evidence="1 2">SID8386</strain>
    </source>
</reference>
<protein>
    <submittedName>
        <fullName evidence="1">Uncharacterized protein</fullName>
    </submittedName>
</protein>
<organism evidence="1 2">
    <name type="scientific">Amycolatopsis rubida</name>
    <dbReference type="NCBI Taxonomy" id="112413"/>
    <lineage>
        <taxon>Bacteria</taxon>
        <taxon>Bacillati</taxon>
        <taxon>Actinomycetota</taxon>
        <taxon>Actinomycetes</taxon>
        <taxon>Pseudonocardiales</taxon>
        <taxon>Pseudonocardiaceae</taxon>
        <taxon>Amycolatopsis</taxon>
    </lineage>
</organism>
<name>A0ABX0BQL3_9PSEU</name>
<dbReference type="EMBL" id="JAAGNC010000087">
    <property type="protein sequence ID" value="NEC57234.1"/>
    <property type="molecule type" value="Genomic_DNA"/>
</dbReference>
<accession>A0ABX0BQL3</accession>
<dbReference type="Proteomes" id="UP000470404">
    <property type="component" value="Unassembled WGS sequence"/>
</dbReference>
<dbReference type="RefSeq" id="WP_157905094.1">
    <property type="nucleotide sequence ID" value="NZ_JAAGNC010000087.1"/>
</dbReference>
<sequence>MRGFAAGVGEQPGLPGWGLARFAEVAEAQPALVSLVLGNKDTAVTRATAEALLRRFDTVGLRLVATALASGPRRLDLPGDQRGLGHRLPRSRRGATHLLEEITSISPVLIAMEP</sequence>